<accession>A0A3M9NQD1</accession>
<dbReference type="AlphaFoldDB" id="A0A3M9NQD1"/>
<evidence type="ECO:0000313" key="2">
    <source>
        <dbReference type="Proteomes" id="UP000267223"/>
    </source>
</evidence>
<name>A0A3M9NQD1_9BACT</name>
<evidence type="ECO:0000313" key="1">
    <source>
        <dbReference type="EMBL" id="RNI39999.1"/>
    </source>
</evidence>
<dbReference type="EMBL" id="RJJR01000001">
    <property type="protein sequence ID" value="RNI39999.1"/>
    <property type="molecule type" value="Genomic_DNA"/>
</dbReference>
<reference evidence="1 2" key="1">
    <citation type="submission" date="2018-11" db="EMBL/GenBank/DDBJ databases">
        <title>Draft genome sequence of Ferruginibacter sp. BO-59.</title>
        <authorList>
            <person name="Im W.T."/>
        </authorList>
    </citation>
    <scope>NUCLEOTIDE SEQUENCE [LARGE SCALE GENOMIC DNA]</scope>
    <source>
        <strain evidence="1 2">BO-59</strain>
    </source>
</reference>
<sequence>MSNFIACAALVIYKLAAKNNKRKDCLTYFSIYTFLRIVFQTRIFSGIAHKGRQGAALVFSKRSVVHHSNKSGQ</sequence>
<proteinExistence type="predicted"/>
<keyword evidence="2" id="KW-1185">Reference proteome</keyword>
<protein>
    <submittedName>
        <fullName evidence="1">Uncharacterized protein</fullName>
    </submittedName>
</protein>
<organism evidence="1 2">
    <name type="scientific">Hanamia caeni</name>
    <dbReference type="NCBI Taxonomy" id="2294116"/>
    <lineage>
        <taxon>Bacteria</taxon>
        <taxon>Pseudomonadati</taxon>
        <taxon>Bacteroidota</taxon>
        <taxon>Chitinophagia</taxon>
        <taxon>Chitinophagales</taxon>
        <taxon>Chitinophagaceae</taxon>
        <taxon>Hanamia</taxon>
    </lineage>
</organism>
<comment type="caution">
    <text evidence="1">The sequence shown here is derived from an EMBL/GenBank/DDBJ whole genome shotgun (WGS) entry which is preliminary data.</text>
</comment>
<gene>
    <name evidence="1" type="ORF">EFY79_01475</name>
</gene>
<dbReference type="Proteomes" id="UP000267223">
    <property type="component" value="Unassembled WGS sequence"/>
</dbReference>